<dbReference type="EMBL" id="AFYH01146124">
    <property type="status" value="NOT_ANNOTATED_CDS"/>
    <property type="molecule type" value="Genomic_DNA"/>
</dbReference>
<dbReference type="HOGENOM" id="CLU_035387_0_0_1"/>
<dbReference type="Pfam" id="PF00612">
    <property type="entry name" value="IQ"/>
    <property type="match status" value="2"/>
</dbReference>
<keyword evidence="2" id="KW-1133">Transmembrane helix</keyword>
<feature type="coiled-coil region" evidence="1">
    <location>
        <begin position="337"/>
        <end position="365"/>
    </location>
</feature>
<dbReference type="InterPro" id="IPR000048">
    <property type="entry name" value="IQ_motif_EF-hand-BS"/>
</dbReference>
<dbReference type="EMBL" id="AFYH01146122">
    <property type="status" value="NOT_ANNOTATED_CDS"/>
    <property type="molecule type" value="Genomic_DNA"/>
</dbReference>
<evidence type="ECO:0000256" key="1">
    <source>
        <dbReference type="SAM" id="Coils"/>
    </source>
</evidence>
<dbReference type="CDD" id="cd23767">
    <property type="entry name" value="IQCD"/>
    <property type="match status" value="1"/>
</dbReference>
<dbReference type="Proteomes" id="UP000008672">
    <property type="component" value="Unassembled WGS sequence"/>
</dbReference>
<dbReference type="AlphaFoldDB" id="H3AIA7"/>
<dbReference type="PANTHER" id="PTHR15673:SF2">
    <property type="entry name" value="IQ CALMODULIN-BINDING MOTIF-CONTAINING PROTEIN 1"/>
    <property type="match status" value="1"/>
</dbReference>
<dbReference type="EMBL" id="AFYH01146121">
    <property type="status" value="NOT_ANNOTATED_CDS"/>
    <property type="molecule type" value="Genomic_DNA"/>
</dbReference>
<organism evidence="3 4">
    <name type="scientific">Latimeria chalumnae</name>
    <name type="common">Coelacanth</name>
    <dbReference type="NCBI Taxonomy" id="7897"/>
    <lineage>
        <taxon>Eukaryota</taxon>
        <taxon>Metazoa</taxon>
        <taxon>Chordata</taxon>
        <taxon>Craniata</taxon>
        <taxon>Vertebrata</taxon>
        <taxon>Euteleostomi</taxon>
        <taxon>Coelacanthiformes</taxon>
        <taxon>Coelacanthidae</taxon>
        <taxon>Latimeria</taxon>
    </lineage>
</organism>
<dbReference type="GO" id="GO:0060271">
    <property type="term" value="P:cilium assembly"/>
    <property type="evidence" value="ECO:0007669"/>
    <property type="project" value="InterPro"/>
</dbReference>
<dbReference type="GeneTree" id="ENSGT00390000002188"/>
<keyword evidence="1" id="KW-0175">Coiled coil</keyword>
<dbReference type="OMA" id="DDYIRLH"/>
<accession>H3AIA7</accession>
<gene>
    <name evidence="3" type="primary">IQCB1</name>
</gene>
<reference evidence="4" key="1">
    <citation type="submission" date="2011-08" db="EMBL/GenBank/DDBJ databases">
        <title>The draft genome of Latimeria chalumnae.</title>
        <authorList>
            <person name="Di Palma F."/>
            <person name="Alfoldi J."/>
            <person name="Johnson J."/>
            <person name="Berlin A."/>
            <person name="Gnerre S."/>
            <person name="Jaffe D."/>
            <person name="MacCallum I."/>
            <person name="Young S."/>
            <person name="Walker B.J."/>
            <person name="Lander E."/>
            <person name="Lindblad-Toh K."/>
        </authorList>
    </citation>
    <scope>NUCLEOTIDE SEQUENCE [LARGE SCALE GENOMIC DNA]</scope>
    <source>
        <strain evidence="4">Wild caught</strain>
    </source>
</reference>
<dbReference type="EMBL" id="AFYH01146123">
    <property type="status" value="NOT_ANNOTATED_CDS"/>
    <property type="molecule type" value="Genomic_DNA"/>
</dbReference>
<reference evidence="3" key="3">
    <citation type="submission" date="2025-09" db="UniProtKB">
        <authorList>
            <consortium name="Ensembl"/>
        </authorList>
    </citation>
    <scope>IDENTIFICATION</scope>
</reference>
<name>H3AIA7_LATCH</name>
<dbReference type="GO" id="GO:0005516">
    <property type="term" value="F:calmodulin binding"/>
    <property type="evidence" value="ECO:0007669"/>
    <property type="project" value="InterPro"/>
</dbReference>
<dbReference type="SMART" id="SM00015">
    <property type="entry name" value="IQ"/>
    <property type="match status" value="3"/>
</dbReference>
<dbReference type="FunCoup" id="H3AIA7">
    <property type="interactions" value="1649"/>
</dbReference>
<dbReference type="EMBL" id="AFYH01146120">
    <property type="status" value="NOT_ANNOTATED_CDS"/>
    <property type="molecule type" value="Genomic_DNA"/>
</dbReference>
<dbReference type="eggNOG" id="KOG0160">
    <property type="taxonomic scope" value="Eukaryota"/>
</dbReference>
<sequence length="601" mass="69526">MSERQPAEADPRVLNLAAEVAETSNQQLVPLLLLKIKDIFDGVLPGSKESKKLKEDIYYYDLVQYCILVLTQDYSRIHGGWATAAKLAEVLSNCCVGLDPKEDTEEFYSKVLPSAADNLLLLARRLQARFVRAIKDEEKTEFLRHFRVVTDAVCWLFGGQSQLTEHVLQSDHFLQLLLTDDVETGTAMMSVLQNIVRVNRGTHAQVPPCRTVPRIFECITNHIPSFCYAIFFLLNILLLFYASSLHGTLLLIQKASRLGLRALLNKQWTGRGFGRELSRLLDLLYAGSYRQAEMQRLNRAACSIQAAWKAYRTRKRLKKLPIAVTSLQRSFRAKREQELLRLKKQKAEEDLRQQLQLQRQQAMRQFRQRQLVLLEIVPAAQVSRHMQELEEISALRIQKHWRGHRERRHFHQQKQVLRQFKAAVTIQRAVLKFLEKCRKKKKVLSPWKGPIGLTDARRQELRQTVDEHIKLHPVSLVSEERSKELHLKCQELLGQYLLKRNFHRTTDQQREALLAQINTDVELLMNAPGLKEATGKDRDVFSTRSMPVAARARQSHNTMLRFNRWPWWKKLGDEFLDPEAIPPEDVDVELGTLFLGGSKVS</sequence>
<proteinExistence type="predicted"/>
<keyword evidence="2" id="KW-0472">Membrane</keyword>
<feature type="transmembrane region" description="Helical" evidence="2">
    <location>
        <begin position="228"/>
        <end position="252"/>
    </location>
</feature>
<dbReference type="EMBL" id="AFYH01146125">
    <property type="status" value="NOT_ANNOTATED_CDS"/>
    <property type="molecule type" value="Genomic_DNA"/>
</dbReference>
<dbReference type="STRING" id="7897.ENSLACP00000009378"/>
<dbReference type="PANTHER" id="PTHR15673">
    <property type="entry name" value="IQ CALMODULIN-BINDING MOTIF CONTAINING PROTEIN 1"/>
    <property type="match status" value="1"/>
</dbReference>
<keyword evidence="4" id="KW-1185">Reference proteome</keyword>
<evidence type="ECO:0000313" key="3">
    <source>
        <dbReference type="Ensembl" id="ENSLACP00000009378.1"/>
    </source>
</evidence>
<dbReference type="Gene3D" id="1.20.5.190">
    <property type="match status" value="2"/>
</dbReference>
<dbReference type="FunFam" id="1.20.5.190:FF:000048">
    <property type="entry name" value="IQ motif containing B1"/>
    <property type="match status" value="1"/>
</dbReference>
<dbReference type="Ensembl" id="ENSLACT00000009449.1">
    <property type="protein sequence ID" value="ENSLACP00000009378.1"/>
    <property type="gene ID" value="ENSLACG00000008271.1"/>
</dbReference>
<evidence type="ECO:0000256" key="2">
    <source>
        <dbReference type="SAM" id="Phobius"/>
    </source>
</evidence>
<reference evidence="3" key="2">
    <citation type="submission" date="2025-08" db="UniProtKB">
        <authorList>
            <consortium name="Ensembl"/>
        </authorList>
    </citation>
    <scope>IDENTIFICATION</scope>
</reference>
<keyword evidence="2" id="KW-0812">Transmembrane</keyword>
<dbReference type="GO" id="GO:0005929">
    <property type="term" value="C:cilium"/>
    <property type="evidence" value="ECO:0007669"/>
    <property type="project" value="TreeGrafter"/>
</dbReference>
<evidence type="ECO:0000313" key="4">
    <source>
        <dbReference type="Proteomes" id="UP000008672"/>
    </source>
</evidence>
<protein>
    <submittedName>
        <fullName evidence="3">IQ motif containing B1</fullName>
    </submittedName>
</protein>
<dbReference type="InterPro" id="IPR028765">
    <property type="entry name" value="IQCB1"/>
</dbReference>
<dbReference type="PROSITE" id="PS50096">
    <property type="entry name" value="IQ"/>
    <property type="match status" value="2"/>
</dbReference>
<dbReference type="InParanoid" id="H3AIA7"/>